<comment type="similarity">
    <text evidence="2">Belongs to the auxin efflux carrier (TC 2.A.69) family.</text>
</comment>
<feature type="transmembrane region" description="Helical" evidence="8">
    <location>
        <begin position="228"/>
        <end position="251"/>
    </location>
</feature>
<dbReference type="GO" id="GO:0005886">
    <property type="term" value="C:plasma membrane"/>
    <property type="evidence" value="ECO:0007669"/>
    <property type="project" value="UniProtKB-SubCell"/>
</dbReference>
<keyword evidence="5 8" id="KW-0812">Transmembrane</keyword>
<dbReference type="InterPro" id="IPR038770">
    <property type="entry name" value="Na+/solute_symporter_sf"/>
</dbReference>
<keyword evidence="3" id="KW-0813">Transport</keyword>
<evidence type="ECO:0000256" key="7">
    <source>
        <dbReference type="ARBA" id="ARBA00023136"/>
    </source>
</evidence>
<dbReference type="EMBL" id="JAGIZA010000002">
    <property type="protein sequence ID" value="MBP0491654.1"/>
    <property type="molecule type" value="Genomic_DNA"/>
</dbReference>
<dbReference type="InterPro" id="IPR004776">
    <property type="entry name" value="Mem_transp_PIN-like"/>
</dbReference>
<feature type="transmembrane region" description="Helical" evidence="8">
    <location>
        <begin position="67"/>
        <end position="88"/>
    </location>
</feature>
<comment type="subcellular location">
    <subcellularLocation>
        <location evidence="1">Cell membrane</location>
        <topology evidence="1">Multi-pass membrane protein</topology>
    </subcellularLocation>
</comment>
<evidence type="ECO:0000256" key="5">
    <source>
        <dbReference type="ARBA" id="ARBA00022692"/>
    </source>
</evidence>
<feature type="transmembrane region" description="Helical" evidence="8">
    <location>
        <begin position="288"/>
        <end position="309"/>
    </location>
</feature>
<evidence type="ECO:0000256" key="3">
    <source>
        <dbReference type="ARBA" id="ARBA00022448"/>
    </source>
</evidence>
<feature type="transmembrane region" description="Helical" evidence="8">
    <location>
        <begin position="6"/>
        <end position="27"/>
    </location>
</feature>
<feature type="transmembrane region" description="Helical" evidence="8">
    <location>
        <begin position="257"/>
        <end position="276"/>
    </location>
</feature>
<feature type="transmembrane region" description="Helical" evidence="8">
    <location>
        <begin position="125"/>
        <end position="146"/>
    </location>
</feature>
<organism evidence="9 10">
    <name type="scientific">Roseomonas indoligenes</name>
    <dbReference type="NCBI Taxonomy" id="2820811"/>
    <lineage>
        <taxon>Bacteria</taxon>
        <taxon>Pseudomonadati</taxon>
        <taxon>Pseudomonadota</taxon>
        <taxon>Alphaproteobacteria</taxon>
        <taxon>Acetobacterales</taxon>
        <taxon>Roseomonadaceae</taxon>
        <taxon>Roseomonas</taxon>
    </lineage>
</organism>
<dbReference type="RefSeq" id="WP_209370390.1">
    <property type="nucleotide sequence ID" value="NZ_JAGIZA010000002.1"/>
</dbReference>
<keyword evidence="10" id="KW-1185">Reference proteome</keyword>
<comment type="caution">
    <text evidence="9">The sequence shown here is derived from an EMBL/GenBank/DDBJ whole genome shotgun (WGS) entry which is preliminary data.</text>
</comment>
<dbReference type="PANTHER" id="PTHR36838">
    <property type="entry name" value="AUXIN EFFLUX CARRIER FAMILY PROTEIN"/>
    <property type="match status" value="1"/>
</dbReference>
<keyword evidence="6 8" id="KW-1133">Transmembrane helix</keyword>
<feature type="transmembrane region" description="Helical" evidence="8">
    <location>
        <begin position="167"/>
        <end position="185"/>
    </location>
</feature>
<evidence type="ECO:0000256" key="2">
    <source>
        <dbReference type="ARBA" id="ARBA00010145"/>
    </source>
</evidence>
<sequence length="310" mass="31945">MLGVLGLVAPVFLLIALGYVSGVRRMLSDEAMRGINDFAFWLCAPALLFVSAASGGGLAAHGARLEVAFFSGVLAVYAVCLVLCRVVARRGLAESGLFALNCAFGNTLMMGLPVVLASFGPAGVAPATAVIGLYSLIMLPLTTIVAEAGLNAGAHPLRVLRTTARSVVRNPVVMAVLLGNLWALLLPPPPAPMQSFLHLLGGGMSPMLLFCLGGSLRDFQIRRDWGDAVAISVAKLAVLPAVVFAVGRWAGLGSLELSVVVVMAAMPTGANAFLLSRRYAVGMERAGAAVLLGTIASVVTLTAVLGIVAR</sequence>
<evidence type="ECO:0000256" key="4">
    <source>
        <dbReference type="ARBA" id="ARBA00022475"/>
    </source>
</evidence>
<evidence type="ECO:0000256" key="8">
    <source>
        <dbReference type="SAM" id="Phobius"/>
    </source>
</evidence>
<dbReference type="Proteomes" id="UP000677537">
    <property type="component" value="Unassembled WGS sequence"/>
</dbReference>
<protein>
    <submittedName>
        <fullName evidence="9">AEC family transporter</fullName>
    </submittedName>
</protein>
<keyword evidence="4" id="KW-1003">Cell membrane</keyword>
<evidence type="ECO:0000313" key="9">
    <source>
        <dbReference type="EMBL" id="MBP0491654.1"/>
    </source>
</evidence>
<feature type="transmembrane region" description="Helical" evidence="8">
    <location>
        <begin position="197"/>
        <end position="216"/>
    </location>
</feature>
<proteinExistence type="inferred from homology"/>
<keyword evidence="7 8" id="KW-0472">Membrane</keyword>
<dbReference type="GO" id="GO:0055085">
    <property type="term" value="P:transmembrane transport"/>
    <property type="evidence" value="ECO:0007669"/>
    <property type="project" value="InterPro"/>
</dbReference>
<accession>A0A940S463</accession>
<evidence type="ECO:0000313" key="10">
    <source>
        <dbReference type="Proteomes" id="UP000677537"/>
    </source>
</evidence>
<gene>
    <name evidence="9" type="ORF">J5Y10_02555</name>
</gene>
<evidence type="ECO:0000256" key="6">
    <source>
        <dbReference type="ARBA" id="ARBA00022989"/>
    </source>
</evidence>
<feature type="transmembrane region" description="Helical" evidence="8">
    <location>
        <begin position="39"/>
        <end position="61"/>
    </location>
</feature>
<dbReference type="PANTHER" id="PTHR36838:SF3">
    <property type="entry name" value="TRANSPORTER AUXIN EFFLUX CARRIER EC FAMILY"/>
    <property type="match status" value="1"/>
</dbReference>
<evidence type="ECO:0000256" key="1">
    <source>
        <dbReference type="ARBA" id="ARBA00004651"/>
    </source>
</evidence>
<dbReference type="Pfam" id="PF03547">
    <property type="entry name" value="Mem_trans"/>
    <property type="match status" value="1"/>
</dbReference>
<name>A0A940S463_9PROT</name>
<dbReference type="AlphaFoldDB" id="A0A940S463"/>
<reference evidence="9" key="1">
    <citation type="submission" date="2021-03" db="EMBL/GenBank/DDBJ databases">
        <authorList>
            <person name="So Y."/>
        </authorList>
    </citation>
    <scope>NUCLEOTIDE SEQUENCE</scope>
    <source>
        <strain evidence="9">SG15</strain>
    </source>
</reference>
<dbReference type="Gene3D" id="1.20.1530.20">
    <property type="match status" value="1"/>
</dbReference>
<feature type="transmembrane region" description="Helical" evidence="8">
    <location>
        <begin position="97"/>
        <end position="119"/>
    </location>
</feature>